<dbReference type="Proteomes" id="UP000195897">
    <property type="component" value="Unassembled WGS sequence"/>
</dbReference>
<dbReference type="InterPro" id="IPR027304">
    <property type="entry name" value="Trigger_fact/SurA_dom_sf"/>
</dbReference>
<reference evidence="19" key="1">
    <citation type="submission" date="2017-04" db="EMBL/GenBank/DDBJ databases">
        <title>Function of individual gut microbiota members based on whole genome sequencing of pure cultures obtained from chicken caecum.</title>
        <authorList>
            <person name="Medvecky M."/>
            <person name="Cejkova D."/>
            <person name="Polansky O."/>
            <person name="Karasova D."/>
            <person name="Kubasova T."/>
            <person name="Cizek A."/>
            <person name="Rychlik I."/>
        </authorList>
    </citation>
    <scope>NUCLEOTIDE SEQUENCE [LARGE SCALE GENOMIC DNA]</scope>
    <source>
        <strain evidence="19">An180</strain>
    </source>
</reference>
<dbReference type="Pfam" id="PF00254">
    <property type="entry name" value="FKBP_C"/>
    <property type="match status" value="1"/>
</dbReference>
<feature type="domain" description="PPIase FKBP-type" evidence="17">
    <location>
        <begin position="163"/>
        <end position="223"/>
    </location>
</feature>
<feature type="compositionally biased region" description="Basic and acidic residues" evidence="16">
    <location>
        <begin position="432"/>
        <end position="442"/>
    </location>
</feature>
<sequence>MELKNVEKLEKSIVALTIEISAEELEAGKEQAFKKNGKKITVPGFRKGKAPRKVIESLYGDGVFFEDALNICYPKAYEAALEESGIKAVAAADVSVSEMTDAGAVVLVCKVPVEPEVTLGEYKGLSVEKEEAKVLVADVKAELERMAQRLSRTQTVERAAKKNDTVVIDFEGFVDGVAFEGGKGEGYDLKLGSGTFIPGFEDQLIGLKAGEEKDVVVTFPEEYHAKELAGKEATFKCTVHEVKETVTPAIDDEFAKDVSEKAETLEDLKKEVKERLLAQKAETFERDYEEALLTAVIDGMQAEIPDAMFEAQLDNVMQDFGYRLQMQGMQLEQYAKMTGSDMQQLRAMFMPQAERQVKVRLALQKIVELENLDVTEDEIEAKYKELAEQYGMEVEQIKKALPAASITSDMKLDKAIELIKDTAKPKKKTKKKAEDKTEETAE</sequence>
<dbReference type="InterPro" id="IPR037041">
    <property type="entry name" value="Trigger_fac_C_sf"/>
</dbReference>
<dbReference type="GO" id="GO:0043022">
    <property type="term" value="F:ribosome binding"/>
    <property type="evidence" value="ECO:0007669"/>
    <property type="project" value="TreeGrafter"/>
</dbReference>
<accession>A0A1Y4L8Z2</accession>
<dbReference type="GO" id="GO:0005737">
    <property type="term" value="C:cytoplasm"/>
    <property type="evidence" value="ECO:0007669"/>
    <property type="project" value="UniProtKB-SubCell"/>
</dbReference>
<comment type="similarity">
    <text evidence="2 12 14">Belongs to the FKBP-type PPIase family. Tig subfamily.</text>
</comment>
<dbReference type="SUPFAM" id="SSF54534">
    <property type="entry name" value="FKBP-like"/>
    <property type="match status" value="1"/>
</dbReference>
<evidence type="ECO:0000256" key="4">
    <source>
        <dbReference type="ARBA" id="ARBA00016902"/>
    </source>
</evidence>
<dbReference type="PANTHER" id="PTHR30560">
    <property type="entry name" value="TRIGGER FACTOR CHAPERONE AND PEPTIDYL-PROLYL CIS/TRANS ISOMERASE"/>
    <property type="match status" value="1"/>
</dbReference>
<comment type="caution">
    <text evidence="18">The sequence shown here is derived from an EMBL/GenBank/DDBJ whole genome shotgun (WGS) entry which is preliminary data.</text>
</comment>
<dbReference type="EC" id="5.2.1.8" evidence="3 12"/>
<evidence type="ECO:0000256" key="5">
    <source>
        <dbReference type="ARBA" id="ARBA00022618"/>
    </source>
</evidence>
<organism evidence="18 19">
    <name type="scientific">Butyricicoccus pullicaecorum</name>
    <dbReference type="NCBI Taxonomy" id="501571"/>
    <lineage>
        <taxon>Bacteria</taxon>
        <taxon>Bacillati</taxon>
        <taxon>Bacillota</taxon>
        <taxon>Clostridia</taxon>
        <taxon>Eubacteriales</taxon>
        <taxon>Butyricicoccaceae</taxon>
        <taxon>Butyricicoccus</taxon>
    </lineage>
</organism>
<evidence type="ECO:0000256" key="1">
    <source>
        <dbReference type="ARBA" id="ARBA00000971"/>
    </source>
</evidence>
<evidence type="ECO:0000256" key="10">
    <source>
        <dbReference type="ARBA" id="ARBA00024849"/>
    </source>
</evidence>
<keyword evidence="15" id="KW-0175">Coiled coil</keyword>
<dbReference type="RefSeq" id="WP_087372048.1">
    <property type="nucleotide sequence ID" value="NZ_NFKK01000005.1"/>
</dbReference>
<dbReference type="SUPFAM" id="SSF109998">
    <property type="entry name" value="Triger factor/SurA peptide-binding domain-like"/>
    <property type="match status" value="1"/>
</dbReference>
<evidence type="ECO:0000259" key="17">
    <source>
        <dbReference type="PROSITE" id="PS50059"/>
    </source>
</evidence>
<dbReference type="HAMAP" id="MF_00303">
    <property type="entry name" value="Trigger_factor_Tig"/>
    <property type="match status" value="1"/>
</dbReference>
<dbReference type="FunFam" id="3.10.50.40:FF:000001">
    <property type="entry name" value="Trigger factor"/>
    <property type="match status" value="1"/>
</dbReference>
<gene>
    <name evidence="12" type="primary">tig</name>
    <name evidence="18" type="ORF">B5F17_06405</name>
</gene>
<keyword evidence="5 12" id="KW-0132">Cell division</keyword>
<dbReference type="GO" id="GO:0043335">
    <property type="term" value="P:protein unfolding"/>
    <property type="evidence" value="ECO:0007669"/>
    <property type="project" value="TreeGrafter"/>
</dbReference>
<evidence type="ECO:0000256" key="14">
    <source>
        <dbReference type="RuleBase" id="RU003914"/>
    </source>
</evidence>
<dbReference type="Gene3D" id="3.30.70.1050">
    <property type="entry name" value="Trigger factor ribosome-binding domain"/>
    <property type="match status" value="1"/>
</dbReference>
<evidence type="ECO:0000256" key="12">
    <source>
        <dbReference type="HAMAP-Rule" id="MF_00303"/>
    </source>
</evidence>
<dbReference type="AlphaFoldDB" id="A0A1Y4L8Z2"/>
<evidence type="ECO:0000256" key="15">
    <source>
        <dbReference type="SAM" id="Coils"/>
    </source>
</evidence>
<dbReference type="InterPro" id="IPR008881">
    <property type="entry name" value="Trigger_fac_ribosome-bd_bac"/>
</dbReference>
<comment type="catalytic activity">
    <reaction evidence="1 12 13">
        <text>[protein]-peptidylproline (omega=180) = [protein]-peptidylproline (omega=0)</text>
        <dbReference type="Rhea" id="RHEA:16237"/>
        <dbReference type="Rhea" id="RHEA-COMP:10747"/>
        <dbReference type="Rhea" id="RHEA-COMP:10748"/>
        <dbReference type="ChEBI" id="CHEBI:83833"/>
        <dbReference type="ChEBI" id="CHEBI:83834"/>
        <dbReference type="EC" id="5.2.1.8"/>
    </reaction>
</comment>
<dbReference type="GO" id="GO:0015031">
    <property type="term" value="P:protein transport"/>
    <property type="evidence" value="ECO:0007669"/>
    <property type="project" value="UniProtKB-UniRule"/>
</dbReference>
<feature type="coiled-coil region" evidence="15">
    <location>
        <begin position="255"/>
        <end position="282"/>
    </location>
</feature>
<evidence type="ECO:0000256" key="9">
    <source>
        <dbReference type="ARBA" id="ARBA00023306"/>
    </source>
</evidence>
<evidence type="ECO:0000313" key="18">
    <source>
        <dbReference type="EMBL" id="OUP53198.1"/>
    </source>
</evidence>
<comment type="domain">
    <text evidence="12">Consists of 3 domains; the N-terminus binds the ribosome, the middle domain has PPIase activity, while the C-terminus has intrinsic chaperone activity on its own.</text>
</comment>
<dbReference type="Gene3D" id="3.10.50.40">
    <property type="match status" value="1"/>
</dbReference>
<name>A0A1Y4L8Z2_9FIRM</name>
<comment type="subcellular location">
    <subcellularLocation>
        <location evidence="12">Cytoplasm</location>
    </subcellularLocation>
    <text evidence="12">About half TF is bound to the ribosome near the polypeptide exit tunnel while the other half is free in the cytoplasm.</text>
</comment>
<evidence type="ECO:0000256" key="13">
    <source>
        <dbReference type="PROSITE-ProRule" id="PRU00277"/>
    </source>
</evidence>
<dbReference type="InterPro" id="IPR005215">
    <property type="entry name" value="Trig_fac"/>
</dbReference>
<dbReference type="Pfam" id="PF05698">
    <property type="entry name" value="Trigger_C"/>
    <property type="match status" value="1"/>
</dbReference>
<dbReference type="InterPro" id="IPR036611">
    <property type="entry name" value="Trigger_fac_ribosome-bd_sf"/>
</dbReference>
<keyword evidence="12" id="KW-0963">Cytoplasm</keyword>
<comment type="function">
    <text evidence="10 12">Involved in protein export. Acts as a chaperone by maintaining the newly synthesized protein in an open conformation. Functions as a peptidyl-prolyl cis-trans isomerase.</text>
</comment>
<dbReference type="NCBIfam" id="TIGR00115">
    <property type="entry name" value="tig"/>
    <property type="match status" value="1"/>
</dbReference>
<evidence type="ECO:0000313" key="19">
    <source>
        <dbReference type="Proteomes" id="UP000195897"/>
    </source>
</evidence>
<dbReference type="EMBL" id="NFKK01000005">
    <property type="protein sequence ID" value="OUP53198.1"/>
    <property type="molecule type" value="Genomic_DNA"/>
</dbReference>
<dbReference type="Pfam" id="PF05697">
    <property type="entry name" value="Trigger_N"/>
    <property type="match status" value="1"/>
</dbReference>
<dbReference type="PANTHER" id="PTHR30560:SF3">
    <property type="entry name" value="TRIGGER FACTOR-LIKE PROTEIN TIG, CHLOROPLASTIC"/>
    <property type="match status" value="1"/>
</dbReference>
<evidence type="ECO:0000256" key="3">
    <source>
        <dbReference type="ARBA" id="ARBA00013194"/>
    </source>
</evidence>
<feature type="region of interest" description="Disordered" evidence="16">
    <location>
        <begin position="423"/>
        <end position="442"/>
    </location>
</feature>
<dbReference type="PROSITE" id="PS50059">
    <property type="entry name" value="FKBP_PPIASE"/>
    <property type="match status" value="1"/>
</dbReference>
<evidence type="ECO:0000256" key="7">
    <source>
        <dbReference type="ARBA" id="ARBA00023186"/>
    </source>
</evidence>
<proteinExistence type="inferred from homology"/>
<dbReference type="SUPFAM" id="SSF102735">
    <property type="entry name" value="Trigger factor ribosome-binding domain"/>
    <property type="match status" value="1"/>
</dbReference>
<evidence type="ECO:0000256" key="11">
    <source>
        <dbReference type="ARBA" id="ARBA00029986"/>
    </source>
</evidence>
<dbReference type="InterPro" id="IPR001179">
    <property type="entry name" value="PPIase_FKBP_dom"/>
</dbReference>
<evidence type="ECO:0000256" key="8">
    <source>
        <dbReference type="ARBA" id="ARBA00023235"/>
    </source>
</evidence>
<dbReference type="PIRSF" id="PIRSF003095">
    <property type="entry name" value="Trigger_factor"/>
    <property type="match status" value="1"/>
</dbReference>
<protein>
    <recommendedName>
        <fullName evidence="4 12">Trigger factor</fullName>
        <shortName evidence="12">TF</shortName>
        <ecNumber evidence="3 12">5.2.1.8</ecNumber>
    </recommendedName>
    <alternativeName>
        <fullName evidence="11 12">PPIase</fullName>
    </alternativeName>
</protein>
<dbReference type="GO" id="GO:0051301">
    <property type="term" value="P:cell division"/>
    <property type="evidence" value="ECO:0007669"/>
    <property type="project" value="UniProtKB-KW"/>
</dbReference>
<keyword evidence="9 12" id="KW-0131">Cell cycle</keyword>
<dbReference type="InterPro" id="IPR008880">
    <property type="entry name" value="Trigger_fac_C"/>
</dbReference>
<evidence type="ECO:0000256" key="2">
    <source>
        <dbReference type="ARBA" id="ARBA00005464"/>
    </source>
</evidence>
<dbReference type="GO" id="GO:0003755">
    <property type="term" value="F:peptidyl-prolyl cis-trans isomerase activity"/>
    <property type="evidence" value="ECO:0007669"/>
    <property type="project" value="UniProtKB-UniRule"/>
</dbReference>
<keyword evidence="6 12" id="KW-0697">Rotamase</keyword>
<evidence type="ECO:0000256" key="16">
    <source>
        <dbReference type="SAM" id="MobiDB-lite"/>
    </source>
</evidence>
<evidence type="ECO:0000256" key="6">
    <source>
        <dbReference type="ARBA" id="ARBA00023110"/>
    </source>
</evidence>
<dbReference type="InterPro" id="IPR046357">
    <property type="entry name" value="PPIase_dom_sf"/>
</dbReference>
<dbReference type="GO" id="GO:0051083">
    <property type="term" value="P:'de novo' cotranslational protein folding"/>
    <property type="evidence" value="ECO:0007669"/>
    <property type="project" value="TreeGrafter"/>
</dbReference>
<keyword evidence="7 12" id="KW-0143">Chaperone</keyword>
<dbReference type="Gene3D" id="1.10.3120.10">
    <property type="entry name" value="Trigger factor, C-terminal domain"/>
    <property type="match status" value="1"/>
</dbReference>
<dbReference type="GO" id="GO:0044183">
    <property type="term" value="F:protein folding chaperone"/>
    <property type="evidence" value="ECO:0007669"/>
    <property type="project" value="TreeGrafter"/>
</dbReference>
<keyword evidence="8 12" id="KW-0413">Isomerase</keyword>